<dbReference type="EMBL" id="SJSA01000001">
    <property type="protein sequence ID" value="TGG39555.1"/>
    <property type="molecule type" value="Genomic_DNA"/>
</dbReference>
<dbReference type="Proteomes" id="UP000297635">
    <property type="component" value="Unassembled WGS sequence"/>
</dbReference>
<evidence type="ECO:0000259" key="1">
    <source>
        <dbReference type="PROSITE" id="PS51163"/>
    </source>
</evidence>
<protein>
    <submittedName>
        <fullName evidence="2">Threonylcarbamoyl-AMP synthase</fullName>
    </submittedName>
</protein>
<dbReference type="NCBIfam" id="TIGR00057">
    <property type="entry name" value="L-threonylcarbamoyladenylate synthase"/>
    <property type="match status" value="1"/>
</dbReference>
<dbReference type="PANTHER" id="PTHR42828:SF3">
    <property type="entry name" value="THREONYLCARBAMOYL-AMP SYNTHASE"/>
    <property type="match status" value="1"/>
</dbReference>
<dbReference type="SUPFAM" id="SSF55821">
    <property type="entry name" value="YrdC/RibB"/>
    <property type="match status" value="1"/>
</dbReference>
<evidence type="ECO:0000313" key="3">
    <source>
        <dbReference type="Proteomes" id="UP000297635"/>
    </source>
</evidence>
<dbReference type="AlphaFoldDB" id="A0A4Z0V707"/>
<name>A0A4Z0V707_9BACT</name>
<dbReference type="RefSeq" id="WP_135470196.1">
    <property type="nucleotide sequence ID" value="NZ_CASJDB010000007.1"/>
</dbReference>
<keyword evidence="3" id="KW-1185">Reference proteome</keyword>
<evidence type="ECO:0000313" key="2">
    <source>
        <dbReference type="EMBL" id="TGG39555.1"/>
    </source>
</evidence>
<proteinExistence type="predicted"/>
<dbReference type="Pfam" id="PF01300">
    <property type="entry name" value="Sua5_yciO_yrdC"/>
    <property type="match status" value="1"/>
</dbReference>
<reference evidence="2 3" key="1">
    <citation type="submission" date="2019-02" db="EMBL/GenBank/DDBJ databases">
        <title>Isolation and identification of novel species under the genus Muribaculum.</title>
        <authorList>
            <person name="Miyake S."/>
            <person name="Ding Y."/>
            <person name="Low A."/>
            <person name="Soh M."/>
            <person name="Seedorf H."/>
        </authorList>
    </citation>
    <scope>NUCLEOTIDE SEQUENCE [LARGE SCALE GENOMIC DNA]</scope>
    <source>
        <strain evidence="2 3">TLL-A3</strain>
    </source>
</reference>
<dbReference type="PROSITE" id="PS51163">
    <property type="entry name" value="YRDC"/>
    <property type="match status" value="1"/>
</dbReference>
<feature type="domain" description="YrdC-like" evidence="1">
    <location>
        <begin position="13"/>
        <end position="196"/>
    </location>
</feature>
<sequence>MKTLRMYPTSLNERFLDEAVDVLEKGGIIIYPTDTLYAMGCDALNNGAIERLCKVKGVNPQKQTLSIVCDGLSMASEYARIDNEAFRILRSNLPGPFTFILPAATTLPKVFKGRRTVGVRIPDNPISRALSERLGHPVLSTSIPQDEECGDPSAFADEYAGIASLLIDGGEGDGIPSTVVDLTDSRDPEIVRDGKGELI</sequence>
<comment type="caution">
    <text evidence="2">The sequence shown here is derived from an EMBL/GenBank/DDBJ whole genome shotgun (WGS) entry which is preliminary data.</text>
</comment>
<dbReference type="InterPro" id="IPR052532">
    <property type="entry name" value="SUA5_domain"/>
</dbReference>
<dbReference type="GO" id="GO:0003725">
    <property type="term" value="F:double-stranded RNA binding"/>
    <property type="evidence" value="ECO:0007669"/>
    <property type="project" value="InterPro"/>
</dbReference>
<dbReference type="InterPro" id="IPR006070">
    <property type="entry name" value="Sua5-like_dom"/>
</dbReference>
<gene>
    <name evidence="2" type="ORF">EZ315_02110</name>
</gene>
<dbReference type="InterPro" id="IPR017945">
    <property type="entry name" value="DHBP_synth_RibB-like_a/b_dom"/>
</dbReference>
<accession>A0A4Z0V707</accession>
<dbReference type="GeneID" id="82148568"/>
<organism evidence="2 3">
    <name type="scientific">Duncaniella freteri</name>
    <dbReference type="NCBI Taxonomy" id="2530391"/>
    <lineage>
        <taxon>Bacteria</taxon>
        <taxon>Pseudomonadati</taxon>
        <taxon>Bacteroidota</taxon>
        <taxon>Bacteroidia</taxon>
        <taxon>Bacteroidales</taxon>
        <taxon>Muribaculaceae</taxon>
        <taxon>Duncaniella</taxon>
    </lineage>
</organism>
<dbReference type="Gene3D" id="3.90.870.10">
    <property type="entry name" value="DHBP synthase"/>
    <property type="match status" value="1"/>
</dbReference>
<dbReference type="PANTHER" id="PTHR42828">
    <property type="entry name" value="DHBP SYNTHASE RIBB-LIKE ALPHA/BETA DOMAIN-CONTAINING PROTEIN"/>
    <property type="match status" value="1"/>
</dbReference>